<dbReference type="EMBL" id="JAJAQC010000008">
    <property type="protein sequence ID" value="MDA0563972.1"/>
    <property type="molecule type" value="Genomic_DNA"/>
</dbReference>
<proteinExistence type="predicted"/>
<name>A0A9X3NID8_9ACTN</name>
<dbReference type="Pfam" id="PF08905">
    <property type="entry name" value="DUF1850"/>
    <property type="match status" value="1"/>
</dbReference>
<keyword evidence="2" id="KW-1185">Reference proteome</keyword>
<dbReference type="Proteomes" id="UP001140076">
    <property type="component" value="Unassembled WGS sequence"/>
</dbReference>
<protein>
    <submittedName>
        <fullName evidence="1">DUF1850 domain-containing protein</fullName>
    </submittedName>
</protein>
<gene>
    <name evidence="1" type="ORF">LG943_06475</name>
</gene>
<dbReference type="AlphaFoldDB" id="A0A9X3NID8"/>
<reference evidence="1" key="1">
    <citation type="submission" date="2021-10" db="EMBL/GenBank/DDBJ databases">
        <title>Streptomonospora sp. nov., isolated from mangrove soil.</title>
        <authorList>
            <person name="Chen X."/>
            <person name="Ge X."/>
            <person name="Liu W."/>
        </authorList>
    </citation>
    <scope>NUCLEOTIDE SEQUENCE</scope>
    <source>
        <strain evidence="1">S1-112</strain>
    </source>
</reference>
<evidence type="ECO:0000313" key="2">
    <source>
        <dbReference type="Proteomes" id="UP001140076"/>
    </source>
</evidence>
<dbReference type="RefSeq" id="WP_270071262.1">
    <property type="nucleotide sequence ID" value="NZ_JAJAQC010000008.1"/>
</dbReference>
<organism evidence="1 2">
    <name type="scientific">Streptomonospora mangrovi</name>
    <dbReference type="NCBI Taxonomy" id="2883123"/>
    <lineage>
        <taxon>Bacteria</taxon>
        <taxon>Bacillati</taxon>
        <taxon>Actinomycetota</taxon>
        <taxon>Actinomycetes</taxon>
        <taxon>Streptosporangiales</taxon>
        <taxon>Nocardiopsidaceae</taxon>
        <taxon>Streptomonospora</taxon>
    </lineage>
</organism>
<accession>A0A9X3NID8</accession>
<comment type="caution">
    <text evidence="1">The sequence shown here is derived from an EMBL/GenBank/DDBJ whole genome shotgun (WGS) entry which is preliminary data.</text>
</comment>
<evidence type="ECO:0000313" key="1">
    <source>
        <dbReference type="EMBL" id="MDA0563972.1"/>
    </source>
</evidence>
<dbReference type="InterPro" id="IPR015001">
    <property type="entry name" value="DUF1850"/>
</dbReference>
<sequence>MAAVPGAAVPGRRLRFVVADLDAGRVLHAHPVAVGEHVVLRHTHSVSKRPVEEVFSVAPPGRLAMAEMRFDTFGANLPAGPERIGSVTTTFLRTDEGYRVLHHDRPLDRVQQMVGGPRVDHVLTFPDGRRLRLLDVVERGTRVEWSVQGAPGAWP</sequence>